<dbReference type="PANTHER" id="PTHR43156">
    <property type="entry name" value="STAGE II SPORULATION PROTEIN E-RELATED"/>
    <property type="match status" value="1"/>
</dbReference>
<dbReference type="RefSeq" id="WP_357786206.1">
    <property type="nucleotide sequence ID" value="NZ_JBFAKC010000010.1"/>
</dbReference>
<feature type="domain" description="PPM-type phosphatase" evidence="3">
    <location>
        <begin position="373"/>
        <end position="601"/>
    </location>
</feature>
<dbReference type="InterPro" id="IPR001932">
    <property type="entry name" value="PPM-type_phosphatase-like_dom"/>
</dbReference>
<feature type="domain" description="GAF" evidence="2">
    <location>
        <begin position="20"/>
        <end position="166"/>
    </location>
</feature>
<dbReference type="InterPro" id="IPR003018">
    <property type="entry name" value="GAF"/>
</dbReference>
<sequence>MSDQGLSQSGWLPGLVEQGESDPVWDSFAAQVRKGLGVPLALVSLVGADRQVFPGQARLWSPDDREGSIPSCQGFVPEAVRAGSPLVIEDTRRDPRFADNSATTEHGVVAYAGMPLTDESGHVLGVLCAIDHSPRRWQTSELEQLSWLAERCSAELRLRLARSDTEYERAHTDTLQEQLRSALYRSELLLTAAQSFSDVDSVVELRDRIAELVAGDLKPSRVELIITDSRSTAEDQCDPAPPGDKRVVADGQWDEFDPEGPLLSARAVRAARLLTYADLRTDDGELSTSGRAHYLDAGMIAVTAAPIIDIDGVVGVLEFAWDEPHRTELTERAVIVTLANYVATALHRIRFLRRKLSVVHELQRAMLTAVPVVPGARIAARYFPADAGEQVGGDWYDVFTLPARDGEQAVTAVVTGDVVGHDIRAATIMGQLRAMLRQACWDLPSGHSPAQALTALDYAAGNLLPRAATTALLAYLAPVDDGTGRWMMTWSNAGHPPPIIITPGHGPDIVTAHDPLLGYPHLITAPRTDNQTMLTFASTVLLYTDGLVEHTGRSLDDATATLAHRAADTPATNPDLFLDTILASIAPHGGPDDIAALAFHIT</sequence>
<reference evidence="4 5" key="1">
    <citation type="submission" date="2024-06" db="EMBL/GenBank/DDBJ databases">
        <title>The Natural Products Discovery Center: Release of the First 8490 Sequenced Strains for Exploring Actinobacteria Biosynthetic Diversity.</title>
        <authorList>
            <person name="Kalkreuter E."/>
            <person name="Kautsar S.A."/>
            <person name="Yang D."/>
            <person name="Bader C.D."/>
            <person name="Teijaro C.N."/>
            <person name="Fluegel L."/>
            <person name="Davis C.M."/>
            <person name="Simpson J.R."/>
            <person name="Lauterbach L."/>
            <person name="Steele A.D."/>
            <person name="Gui C."/>
            <person name="Meng S."/>
            <person name="Li G."/>
            <person name="Viehrig K."/>
            <person name="Ye F."/>
            <person name="Su P."/>
            <person name="Kiefer A.F."/>
            <person name="Nichols A."/>
            <person name="Cepeda A.J."/>
            <person name="Yan W."/>
            <person name="Fan B."/>
            <person name="Jiang Y."/>
            <person name="Adhikari A."/>
            <person name="Zheng C.-J."/>
            <person name="Schuster L."/>
            <person name="Cowan T.M."/>
            <person name="Smanski M.J."/>
            <person name="Chevrette M.G."/>
            <person name="De Carvalho L.P.S."/>
            <person name="Shen B."/>
        </authorList>
    </citation>
    <scope>NUCLEOTIDE SEQUENCE [LARGE SCALE GENOMIC DNA]</scope>
    <source>
        <strain evidence="4 5">NPDC050403</strain>
    </source>
</reference>
<organism evidence="4 5">
    <name type="scientific">Nocardia aurea</name>
    <dbReference type="NCBI Taxonomy" id="2144174"/>
    <lineage>
        <taxon>Bacteria</taxon>
        <taxon>Bacillati</taxon>
        <taxon>Actinomycetota</taxon>
        <taxon>Actinomycetes</taxon>
        <taxon>Mycobacteriales</taxon>
        <taxon>Nocardiaceae</taxon>
        <taxon>Nocardia</taxon>
    </lineage>
</organism>
<dbReference type="InterPro" id="IPR052016">
    <property type="entry name" value="Bact_Sigma-Reg"/>
</dbReference>
<dbReference type="InterPro" id="IPR029016">
    <property type="entry name" value="GAF-like_dom_sf"/>
</dbReference>
<dbReference type="Proteomes" id="UP001551695">
    <property type="component" value="Unassembled WGS sequence"/>
</dbReference>
<dbReference type="InterPro" id="IPR036457">
    <property type="entry name" value="PPM-type-like_dom_sf"/>
</dbReference>
<evidence type="ECO:0000259" key="2">
    <source>
        <dbReference type="SMART" id="SM00065"/>
    </source>
</evidence>
<dbReference type="PANTHER" id="PTHR43156:SF2">
    <property type="entry name" value="STAGE II SPORULATION PROTEIN E"/>
    <property type="match status" value="1"/>
</dbReference>
<dbReference type="SUPFAM" id="SSF55781">
    <property type="entry name" value="GAF domain-like"/>
    <property type="match status" value="2"/>
</dbReference>
<name>A0ABV3FY62_9NOCA</name>
<gene>
    <name evidence="4" type="ORF">AB0I48_22585</name>
</gene>
<dbReference type="Pfam" id="PF01590">
    <property type="entry name" value="GAF"/>
    <property type="match status" value="1"/>
</dbReference>
<accession>A0ABV3FY62</accession>
<dbReference type="SMART" id="SM00331">
    <property type="entry name" value="PP2C_SIG"/>
    <property type="match status" value="1"/>
</dbReference>
<evidence type="ECO:0000259" key="3">
    <source>
        <dbReference type="SMART" id="SM00331"/>
    </source>
</evidence>
<dbReference type="Gene3D" id="3.60.40.10">
    <property type="entry name" value="PPM-type phosphatase domain"/>
    <property type="match status" value="1"/>
</dbReference>
<keyword evidence="5" id="KW-1185">Reference proteome</keyword>
<evidence type="ECO:0000313" key="4">
    <source>
        <dbReference type="EMBL" id="MEV0710359.1"/>
    </source>
</evidence>
<feature type="domain" description="GAF" evidence="2">
    <location>
        <begin position="201"/>
        <end position="356"/>
    </location>
</feature>
<proteinExistence type="predicted"/>
<comment type="caution">
    <text evidence="4">The sequence shown here is derived from an EMBL/GenBank/DDBJ whole genome shotgun (WGS) entry which is preliminary data.</text>
</comment>
<dbReference type="Pfam" id="PF07228">
    <property type="entry name" value="SpoIIE"/>
    <property type="match status" value="1"/>
</dbReference>
<protein>
    <submittedName>
        <fullName evidence="4">SpoIIE family protein phosphatase</fullName>
    </submittedName>
</protein>
<keyword evidence="1" id="KW-0378">Hydrolase</keyword>
<dbReference type="SMART" id="SM00065">
    <property type="entry name" value="GAF"/>
    <property type="match status" value="2"/>
</dbReference>
<dbReference type="EMBL" id="JBFAKC010000010">
    <property type="protein sequence ID" value="MEV0710359.1"/>
    <property type="molecule type" value="Genomic_DNA"/>
</dbReference>
<evidence type="ECO:0000313" key="5">
    <source>
        <dbReference type="Proteomes" id="UP001551695"/>
    </source>
</evidence>
<evidence type="ECO:0000256" key="1">
    <source>
        <dbReference type="ARBA" id="ARBA00022801"/>
    </source>
</evidence>
<dbReference type="Gene3D" id="3.30.450.40">
    <property type="match status" value="2"/>
</dbReference>